<accession>A0A090AJZ1</accession>
<evidence type="ECO:0000313" key="8">
    <source>
        <dbReference type="EMBL" id="BAP57804.1"/>
    </source>
</evidence>
<evidence type="ECO:0000256" key="1">
    <source>
        <dbReference type="ARBA" id="ARBA00004138"/>
    </source>
</evidence>
<evidence type="ECO:0000256" key="2">
    <source>
        <dbReference type="ARBA" id="ARBA00004496"/>
    </source>
</evidence>
<dbReference type="STRING" id="40754.THII_3507"/>
<dbReference type="InterPro" id="IPR053879">
    <property type="entry name" value="HYDIN_VesB_CFA65-like_Ig"/>
</dbReference>
<dbReference type="EMBL" id="AP014633">
    <property type="protein sequence ID" value="BAP57804.1"/>
    <property type="molecule type" value="Genomic_DNA"/>
</dbReference>
<keyword evidence="5" id="KW-0966">Cell projection</keyword>
<proteinExistence type="predicted"/>
<dbReference type="InterPro" id="IPR013783">
    <property type="entry name" value="Ig-like_fold"/>
</dbReference>
<dbReference type="Gene3D" id="2.60.40.10">
    <property type="entry name" value="Immunoglobulins"/>
    <property type="match status" value="2"/>
</dbReference>
<evidence type="ECO:0000313" key="9">
    <source>
        <dbReference type="Proteomes" id="UP000031623"/>
    </source>
</evidence>
<dbReference type="SUPFAM" id="SSF50985">
    <property type="entry name" value="RCC1/BLIP-II"/>
    <property type="match status" value="1"/>
</dbReference>
<gene>
    <name evidence="8" type="ORF">THII_3507</name>
</gene>
<keyword evidence="4" id="KW-0969">Cilium</keyword>
<comment type="subcellular location">
    <subcellularLocation>
        <location evidence="1">Cell projection</location>
        <location evidence="1">Cilium</location>
    </subcellularLocation>
    <subcellularLocation>
        <location evidence="2">Cytoplasm</location>
    </subcellularLocation>
</comment>
<reference evidence="8 9" key="1">
    <citation type="journal article" date="2014" name="ISME J.">
        <title>Ecophysiology of Thioploca ingrica as revealed by the complete genome sequence supplemented with proteomic evidence.</title>
        <authorList>
            <person name="Kojima H."/>
            <person name="Ogura Y."/>
            <person name="Yamamoto N."/>
            <person name="Togashi T."/>
            <person name="Mori H."/>
            <person name="Watanabe T."/>
            <person name="Nemoto F."/>
            <person name="Kurokawa K."/>
            <person name="Hayashi T."/>
            <person name="Fukui M."/>
        </authorList>
    </citation>
    <scope>NUCLEOTIDE SEQUENCE [LARGE SCALE GENOMIC DNA]</scope>
</reference>
<dbReference type="Pfam" id="PF22544">
    <property type="entry name" value="HYDIN_VesB_CFA65-like_Ig"/>
    <property type="match status" value="1"/>
</dbReference>
<evidence type="ECO:0000256" key="5">
    <source>
        <dbReference type="ARBA" id="ARBA00023273"/>
    </source>
</evidence>
<protein>
    <submittedName>
        <fullName evidence="8">Receptor protein kinase-like protein</fullName>
    </submittedName>
</protein>
<keyword evidence="9" id="KW-1185">Reference proteome</keyword>
<organism evidence="8 9">
    <name type="scientific">Thioploca ingrica</name>
    <dbReference type="NCBI Taxonomy" id="40754"/>
    <lineage>
        <taxon>Bacteria</taxon>
        <taxon>Pseudomonadati</taxon>
        <taxon>Pseudomonadota</taxon>
        <taxon>Gammaproteobacteria</taxon>
        <taxon>Thiotrichales</taxon>
        <taxon>Thiotrichaceae</taxon>
        <taxon>Thioploca</taxon>
    </lineage>
</organism>
<keyword evidence="3" id="KW-0963">Cytoplasm</keyword>
<name>A0A090AJZ1_9GAMM</name>
<evidence type="ECO:0000256" key="3">
    <source>
        <dbReference type="ARBA" id="ARBA00022490"/>
    </source>
</evidence>
<dbReference type="KEGG" id="tig:THII_3507"/>
<evidence type="ECO:0000259" key="7">
    <source>
        <dbReference type="Pfam" id="PF22544"/>
    </source>
</evidence>
<dbReference type="InterPro" id="IPR044060">
    <property type="entry name" value="Bacterial_rp_domain"/>
</dbReference>
<dbReference type="Gene3D" id="2.130.10.30">
    <property type="entry name" value="Regulator of chromosome condensation 1/beta-lactamase-inhibitor protein II"/>
    <property type="match status" value="1"/>
</dbReference>
<sequence>MSLLLRNDGVLFQLGGQSFTPATLPPTAIPPIQPKSAILTNVDSLPTLKDQHGSYEGYYGGMALAIASTPEVNRALFTWFPDSSDPTKSQPTPVSGLSEVKEIFLGASCYYCPSYFVITNTGTIFGLDGNNNATQLSGLSDVKLITADPSRYVALTNTGTVFYGNWNSSNNQYDPAIQIANLTNVTDIKYLNNVTYALAGGKVYGWTWVLDPATSTYLPTIVTAVKDAAGNELSQVKDLRWKNQTLAVTQAGTVVWWKWNEDNKVPTVALPITGLPNVAEIVGRYSSYLARTLTGDLYYWVWKESSNAPTSASQITLPSTSKVKTLFIPGGSSDFAVLNNKEVYSWYWDSSTSGNPSMPTQIQGSSNPKEIYYYYYPYYGYSYLSLTEGKEVYRINGNATLIPGLSNVKTIAIGSHQLFLQEDGILCGTGNNSGGQLGINAPNYISYDEPLCGIEDLIVEPNTVLTSLTVNKTGTGEGTVTADTGTIYCGTSCSGNYPQKQTVTLRAKPQIGSIFTGWSDNCTNTDSIIDPVTQVGKTKVTLTNAVTCTATFDQAPLRKLTVKKEGTGNGTVTVEPSPESGNLNCGSSTCTVNYKNLTEVTLTATPDADSQDTAEINCNNQDFILTKDRECTVTFTKLLANYPLNVSITSEDGSGGKVVSEPAGIDCNSDSCTKDFPNGTAVTLTPFPNPGSIVKEWYCGGYYNSASPATVTVKGRPAYCSISFRLPPIPSNIEVDPPSHKFKFEGVNNRLTQDFSISNTSVTNLRIDSIAVKGASDFRALEDNCSNTSKATNENCKISVAYEPHTDVTQTATLWISSDDPETPLTIPFCAGAYGSTTQETEVSPTNLDFGTEVVGNSSTQTQWIKTWTDGCGALIDQNKFKLNGTNATDFNIILKECYYAAWDDKTDKPNKTTYSTCQVNVKFLPTTLEGAKNAQLDYALNDPSLPTSSVPLAGVAVATSSAQPKLEVSASSLNFGEVTLYRSSPQSTLTIKNTGNVNLIPSIKLTDSDAADFSVIGGECTSQRVLFPGNSCNLSVQFVPQGTVGNKQASLIIAPDKSYATTVTLTGNSIEATDCAEANITIESSGSGYYWDSDDTNNAAWKRLPNLTSSAPPTDKDVVRIKSGHTFFGSANPNTVVKTLCIESGATLQSIDNQGTSLTIRATDFIGNWGTILGQDGANETEPCPTRTALGTGSCAKRGASVILKVSTADSGGPIVNEGTIKAGKGGSGSQYAAAGGDAIVLGRNVLNKNIIQAGDGGDISGTLEGESGPGGLTQVLGNFGGKGYLRSETSTQIAAGNGGYCNSSATEPQMGGKGGDLRLMTIPDVYIGGGNHRAGKSSYNCAKNRGDGRVGIEPSVISLAGANTKVEGGDIFIYGGPDWTLDLSNLSGTVVTATGNITLAVGEGGVIDLRGSSGKLFNAVGQVSLFADNILLDENQKLSDLIEASQIVVGPHKILRDVALTGATRVVGEPNTTTSLILTLANGSPVNDTFSLTVTDPGSWISSTLPATLDVAGLEVANLTLPVTLPAEIGMTDTITVTATSQADPTVTATINIQVEVVDLTLLIANPSSPPIEVVEPEIPTIEVVEPEIPSPPTVLPFTIEPVSVSSGCPTTGVIDFFCSNQGQILQDATLTSSASITGGTLAGMLTNQGLVSQVTIQAGATLTGGKLTGHIINEGTLENFEFVGAVIEGGTLAGTITNRSQSEGTIKNVNLAPNTKISRVNLQGNIVGDNNAPALLEHVTIKSNTFLSGVKLGEGVIVEANVTCGEGVQAPEGVCFPGEMELPPLPDLDATATNEQGESVPSNAAFYGGISVNNGAIEAQATPTLADEVTIQGQIQVDPAHVGQAGDVVVYVDYTPVGANEPIYVMLNEAGKPVDWDGNLSNLVPFKVIPKLAELIEVLMYQNKLPVMGMLNIGFGYRLAEDGLVIHNLKPIEVNINK</sequence>
<dbReference type="NCBIfam" id="NF012200">
    <property type="entry name" value="choice_anch_D"/>
    <property type="match status" value="2"/>
</dbReference>
<keyword evidence="8" id="KW-0675">Receptor</keyword>
<dbReference type="Pfam" id="PF18998">
    <property type="entry name" value="Flg_new_2"/>
    <property type="match status" value="1"/>
</dbReference>
<dbReference type="GO" id="GO:0005737">
    <property type="term" value="C:cytoplasm"/>
    <property type="evidence" value="ECO:0007669"/>
    <property type="project" value="UniProtKB-SubCell"/>
</dbReference>
<dbReference type="InterPro" id="IPR009091">
    <property type="entry name" value="RCC1/BLIP-II"/>
</dbReference>
<keyword evidence="8" id="KW-0808">Transferase</keyword>
<dbReference type="Proteomes" id="UP000031623">
    <property type="component" value="Chromosome"/>
</dbReference>
<feature type="domain" description="HYDIN/VesB/CFA65-like Ig-like" evidence="7">
    <location>
        <begin position="965"/>
        <end position="1068"/>
    </location>
</feature>
<dbReference type="HOGENOM" id="CLU_234980_0_0_6"/>
<feature type="domain" description="Bacterial repeat" evidence="6">
    <location>
        <begin position="470"/>
        <end position="555"/>
    </location>
</feature>
<evidence type="ECO:0000259" key="6">
    <source>
        <dbReference type="Pfam" id="PF18998"/>
    </source>
</evidence>
<evidence type="ECO:0000256" key="4">
    <source>
        <dbReference type="ARBA" id="ARBA00023069"/>
    </source>
</evidence>
<dbReference type="GO" id="GO:0016301">
    <property type="term" value="F:kinase activity"/>
    <property type="evidence" value="ECO:0007669"/>
    <property type="project" value="UniProtKB-KW"/>
</dbReference>
<keyword evidence="8" id="KW-0418">Kinase</keyword>